<dbReference type="PANTHER" id="PTHR11088:SF60">
    <property type="entry name" value="TRNA DIMETHYLALLYLTRANSFERASE"/>
    <property type="match status" value="1"/>
</dbReference>
<dbReference type="EMBL" id="CP025121">
    <property type="protein sequence ID" value="AYJ01438.1"/>
    <property type="molecule type" value="Genomic_DNA"/>
</dbReference>
<evidence type="ECO:0000256" key="9">
    <source>
        <dbReference type="ARBA" id="ARBA00049563"/>
    </source>
</evidence>
<comment type="function">
    <text evidence="2 10 12">Catalyzes the transfer of a dimethylallyl group onto the adenine at position 37 in tRNAs that read codons beginning with uridine, leading to the formation of N6-(dimethylallyl)adenosine (i(6)A).</text>
</comment>
<comment type="cofactor">
    <cofactor evidence="1 10">
        <name>Mg(2+)</name>
        <dbReference type="ChEBI" id="CHEBI:18420"/>
    </cofactor>
</comment>
<dbReference type="Gene3D" id="3.40.50.300">
    <property type="entry name" value="P-loop containing nucleotide triphosphate hydrolases"/>
    <property type="match status" value="1"/>
</dbReference>
<accession>A0A660HN20</accession>
<comment type="subunit">
    <text evidence="10">Monomer.</text>
</comment>
<feature type="binding site" evidence="10">
    <location>
        <begin position="11"/>
        <end position="16"/>
    </location>
    <ligand>
        <name>substrate</name>
    </ligand>
</feature>
<evidence type="ECO:0000256" key="5">
    <source>
        <dbReference type="ARBA" id="ARBA00022694"/>
    </source>
</evidence>
<dbReference type="GO" id="GO:0006400">
    <property type="term" value="P:tRNA modification"/>
    <property type="evidence" value="ECO:0007669"/>
    <property type="project" value="TreeGrafter"/>
</dbReference>
<evidence type="ECO:0000256" key="6">
    <source>
        <dbReference type="ARBA" id="ARBA00022741"/>
    </source>
</evidence>
<evidence type="ECO:0000256" key="10">
    <source>
        <dbReference type="HAMAP-Rule" id="MF_00185"/>
    </source>
</evidence>
<evidence type="ECO:0000256" key="8">
    <source>
        <dbReference type="ARBA" id="ARBA00022842"/>
    </source>
</evidence>
<dbReference type="Proteomes" id="UP000272462">
    <property type="component" value="Chromosome"/>
</dbReference>
<dbReference type="GO" id="GO:0052381">
    <property type="term" value="F:tRNA dimethylallyltransferase activity"/>
    <property type="evidence" value="ECO:0007669"/>
    <property type="project" value="UniProtKB-UniRule"/>
</dbReference>
<evidence type="ECO:0000313" key="15">
    <source>
        <dbReference type="Proteomes" id="UP000272462"/>
    </source>
</evidence>
<keyword evidence="7 10" id="KW-0067">ATP-binding</keyword>
<feature type="binding site" evidence="10">
    <location>
        <begin position="9"/>
        <end position="16"/>
    </location>
    <ligand>
        <name>ATP</name>
        <dbReference type="ChEBI" id="CHEBI:30616"/>
    </ligand>
</feature>
<comment type="similarity">
    <text evidence="3 10 13">Belongs to the IPP transferase family.</text>
</comment>
<comment type="caution">
    <text evidence="10">Lacks conserved residue(s) required for the propagation of feature annotation.</text>
</comment>
<evidence type="ECO:0000313" key="14">
    <source>
        <dbReference type="EMBL" id="AYJ01438.1"/>
    </source>
</evidence>
<keyword evidence="4 10" id="KW-0808">Transferase</keyword>
<comment type="catalytic activity">
    <reaction evidence="9 10 11">
        <text>adenosine(37) in tRNA + dimethylallyl diphosphate = N(6)-dimethylallyladenosine(37) in tRNA + diphosphate</text>
        <dbReference type="Rhea" id="RHEA:26482"/>
        <dbReference type="Rhea" id="RHEA-COMP:10162"/>
        <dbReference type="Rhea" id="RHEA-COMP:10375"/>
        <dbReference type="ChEBI" id="CHEBI:33019"/>
        <dbReference type="ChEBI" id="CHEBI:57623"/>
        <dbReference type="ChEBI" id="CHEBI:74411"/>
        <dbReference type="ChEBI" id="CHEBI:74415"/>
        <dbReference type="EC" id="2.5.1.75"/>
    </reaction>
</comment>
<dbReference type="RefSeq" id="WP_121464151.1">
    <property type="nucleotide sequence ID" value="NZ_CP025121.1"/>
</dbReference>
<feature type="region of interest" description="Interaction with substrate tRNA" evidence="10">
    <location>
        <begin position="34"/>
        <end position="37"/>
    </location>
</feature>
<evidence type="ECO:0000256" key="3">
    <source>
        <dbReference type="ARBA" id="ARBA00005842"/>
    </source>
</evidence>
<dbReference type="SUPFAM" id="SSF52540">
    <property type="entry name" value="P-loop containing nucleoside triphosphate hydrolases"/>
    <property type="match status" value="2"/>
</dbReference>
<feature type="site" description="Interaction with substrate tRNA" evidence="10">
    <location>
        <position position="96"/>
    </location>
</feature>
<keyword evidence="15" id="KW-1185">Reference proteome</keyword>
<dbReference type="AlphaFoldDB" id="A0A660HN20"/>
<proteinExistence type="inferred from homology"/>
<keyword evidence="6 10" id="KW-0547">Nucleotide-binding</keyword>
<dbReference type="OrthoDB" id="9776390at2"/>
<keyword evidence="5 10" id="KW-0819">tRNA processing</keyword>
<dbReference type="GO" id="GO:0005524">
    <property type="term" value="F:ATP binding"/>
    <property type="evidence" value="ECO:0007669"/>
    <property type="project" value="UniProtKB-UniRule"/>
</dbReference>
<organism evidence="14 15">
    <name type="scientific">Ziziphus jujuba witches'-broom phytoplasma</name>
    <dbReference type="NCBI Taxonomy" id="135727"/>
    <lineage>
        <taxon>Bacteria</taxon>
        <taxon>Bacillati</taxon>
        <taxon>Mycoplasmatota</taxon>
        <taxon>Mollicutes</taxon>
        <taxon>Acholeplasmatales</taxon>
        <taxon>Acholeplasmataceae</taxon>
        <taxon>Candidatus Phytoplasma</taxon>
        <taxon>16SrV (Elm yellows group)</taxon>
    </lineage>
</organism>
<evidence type="ECO:0000256" key="12">
    <source>
        <dbReference type="RuleBase" id="RU003784"/>
    </source>
</evidence>
<dbReference type="InterPro" id="IPR018022">
    <property type="entry name" value="IPT"/>
</dbReference>
<dbReference type="Pfam" id="PF01715">
    <property type="entry name" value="IPPT"/>
    <property type="match status" value="1"/>
</dbReference>
<gene>
    <name evidence="10 14" type="primary">miaA</name>
    <name evidence="14" type="ORF">CWO85_02960</name>
</gene>
<evidence type="ECO:0000256" key="11">
    <source>
        <dbReference type="RuleBase" id="RU003783"/>
    </source>
</evidence>
<dbReference type="HAMAP" id="MF_00185">
    <property type="entry name" value="IPP_trans"/>
    <property type="match status" value="1"/>
</dbReference>
<keyword evidence="8 10" id="KW-0460">Magnesium</keyword>
<evidence type="ECO:0000256" key="4">
    <source>
        <dbReference type="ARBA" id="ARBA00022679"/>
    </source>
</evidence>
<protein>
    <recommendedName>
        <fullName evidence="10">tRNA dimethylallyltransferase</fullName>
        <ecNumber evidence="10">2.5.1.75</ecNumber>
    </recommendedName>
    <alternativeName>
        <fullName evidence="10">Dimethylallyl diphosphate:tRNA dimethylallyltransferase</fullName>
        <shortName evidence="10">DMAPP:tRNA dimethylallyltransferase</shortName>
        <shortName evidence="10">DMATase</shortName>
    </alternativeName>
    <alternativeName>
        <fullName evidence="10">Isopentenyl-diphosphate:tRNA isopentenyltransferase</fullName>
        <shortName evidence="10">IPP transferase</shortName>
        <shortName evidence="10">IPPT</shortName>
        <shortName evidence="10">IPTase</shortName>
    </alternativeName>
</protein>
<sequence length="298" mass="35264">MKKVIVISGPTASGKTSLSIELALFFEGEIINADSVQIYKKFDIGSAKINIEETKQIKHHLLSKVEPEESYNIYNFQKDVRELIPQIKTPFIVGGSGLYIKASLFDYELFSEDEFLNHKMNIDNLEIQQMLEIIKKKDPKLIIDEKNPRRILSAYKQIIQNNLRSDKKKKDIPLFDILFFYLDIPKNILKERLISRLEEMLKKGFIQEVKYLIQNHPKANFNIIGYREIKAFLEKKISFNEAKDLIIRNSLKYAKRQKTWFKNQIQFLQIINPLDENWKEKIFYIIKNFLKKEPKDND</sequence>
<name>A0A660HN20_ZIZJU</name>
<dbReference type="NCBIfam" id="TIGR00174">
    <property type="entry name" value="miaA"/>
    <property type="match status" value="1"/>
</dbReference>
<dbReference type="EC" id="2.5.1.75" evidence="10"/>
<reference evidence="14 15" key="1">
    <citation type="journal article" date="2018" name="BMC Genomics">
        <title>Comparative genome analysis of jujube witches'-broom Phytoplasma, an obligate pathogen that causes jujube witches'-broom disease.</title>
        <authorList>
            <person name="Wang J."/>
            <person name="Song L."/>
            <person name="Jiao Q."/>
            <person name="Yang S."/>
            <person name="Gao R."/>
            <person name="Lu X."/>
            <person name="Zhou G."/>
        </authorList>
    </citation>
    <scope>NUCLEOTIDE SEQUENCE [LARGE SCALE GENOMIC DNA]</scope>
    <source>
        <strain evidence="14">Jwb-nky</strain>
    </source>
</reference>
<evidence type="ECO:0000256" key="2">
    <source>
        <dbReference type="ARBA" id="ARBA00003213"/>
    </source>
</evidence>
<dbReference type="InterPro" id="IPR039657">
    <property type="entry name" value="Dimethylallyltransferase"/>
</dbReference>
<evidence type="ECO:0000256" key="13">
    <source>
        <dbReference type="RuleBase" id="RU003785"/>
    </source>
</evidence>
<dbReference type="PANTHER" id="PTHR11088">
    <property type="entry name" value="TRNA DIMETHYLALLYLTRANSFERASE"/>
    <property type="match status" value="1"/>
</dbReference>
<evidence type="ECO:0000256" key="1">
    <source>
        <dbReference type="ARBA" id="ARBA00001946"/>
    </source>
</evidence>
<dbReference type="InterPro" id="IPR027417">
    <property type="entry name" value="P-loop_NTPase"/>
</dbReference>
<evidence type="ECO:0000256" key="7">
    <source>
        <dbReference type="ARBA" id="ARBA00022840"/>
    </source>
</evidence>
<dbReference type="KEGG" id="pzi:CWO85_02960"/>